<organism evidence="1 2">
    <name type="scientific">Vibrio hyugaensis</name>
    <dbReference type="NCBI Taxonomy" id="1534743"/>
    <lineage>
        <taxon>Bacteria</taxon>
        <taxon>Pseudomonadati</taxon>
        <taxon>Pseudomonadota</taxon>
        <taxon>Gammaproteobacteria</taxon>
        <taxon>Vibrionales</taxon>
        <taxon>Vibrionaceae</taxon>
        <taxon>Vibrio</taxon>
    </lineage>
</organism>
<keyword evidence="2" id="KW-1185">Reference proteome</keyword>
<sequence length="102" mass="12020">MLEELGVESDVKRHLWFVENFFEYSNRRVHEIANYFLVELTEPSQLPLNKVFRGIEADVDLEFKWFPLSEIPETELKPDFLRTGLSDLPVETKYIKVSEIAS</sequence>
<evidence type="ECO:0008006" key="3">
    <source>
        <dbReference type="Google" id="ProtNLM"/>
    </source>
</evidence>
<protein>
    <recommendedName>
        <fullName evidence="3">Nudix hydrolase domain-containing protein</fullName>
    </recommendedName>
</protein>
<evidence type="ECO:0000313" key="1">
    <source>
        <dbReference type="EMBL" id="GLR03959.1"/>
    </source>
</evidence>
<dbReference type="Proteomes" id="UP001156669">
    <property type="component" value="Unassembled WGS sequence"/>
</dbReference>
<dbReference type="InterPro" id="IPR015797">
    <property type="entry name" value="NUDIX_hydrolase-like_dom_sf"/>
</dbReference>
<dbReference type="EMBL" id="BSOE01000020">
    <property type="protein sequence ID" value="GLR03959.1"/>
    <property type="molecule type" value="Genomic_DNA"/>
</dbReference>
<dbReference type="Gene3D" id="3.90.79.10">
    <property type="entry name" value="Nucleoside Triphosphate Pyrophosphohydrolase"/>
    <property type="match status" value="1"/>
</dbReference>
<evidence type="ECO:0000313" key="2">
    <source>
        <dbReference type="Proteomes" id="UP001156669"/>
    </source>
</evidence>
<dbReference type="SUPFAM" id="SSF55811">
    <property type="entry name" value="Nudix"/>
    <property type="match status" value="1"/>
</dbReference>
<comment type="caution">
    <text evidence="1">The sequence shown here is derived from an EMBL/GenBank/DDBJ whole genome shotgun (WGS) entry which is preliminary data.</text>
</comment>
<accession>A0ABQ5XZT3</accession>
<gene>
    <name evidence="1" type="ORF">GCM10007906_15460</name>
</gene>
<reference evidence="2" key="1">
    <citation type="journal article" date="2019" name="Int. J. Syst. Evol. Microbiol.">
        <title>The Global Catalogue of Microorganisms (GCM) 10K type strain sequencing project: providing services to taxonomists for standard genome sequencing and annotation.</title>
        <authorList>
            <consortium name="The Broad Institute Genomics Platform"/>
            <consortium name="The Broad Institute Genome Sequencing Center for Infectious Disease"/>
            <person name="Wu L."/>
            <person name="Ma J."/>
        </authorList>
    </citation>
    <scope>NUCLEOTIDE SEQUENCE [LARGE SCALE GENOMIC DNA]</scope>
    <source>
        <strain evidence="2">NBRC 110633</strain>
    </source>
</reference>
<proteinExistence type="predicted"/>
<name>A0ABQ5XZT3_9VIBR</name>